<dbReference type="GO" id="GO:0005634">
    <property type="term" value="C:nucleus"/>
    <property type="evidence" value="ECO:0007669"/>
    <property type="project" value="UniProtKB-SubCell"/>
</dbReference>
<organism evidence="11 12">
    <name type="scientific">Trichinella papuae</name>
    <dbReference type="NCBI Taxonomy" id="268474"/>
    <lineage>
        <taxon>Eukaryota</taxon>
        <taxon>Metazoa</taxon>
        <taxon>Ecdysozoa</taxon>
        <taxon>Nematoda</taxon>
        <taxon>Enoplea</taxon>
        <taxon>Dorylaimia</taxon>
        <taxon>Trichinellida</taxon>
        <taxon>Trichinellidae</taxon>
        <taxon>Trichinella</taxon>
    </lineage>
</organism>
<comment type="subcellular location">
    <subcellularLocation>
        <location evidence="1 7">Nucleus</location>
    </subcellularLocation>
</comment>
<comment type="subunit">
    <text evidence="7">Component of the SMC5-SMC6 complex.</text>
</comment>
<keyword evidence="4 7" id="KW-0233">DNA recombination</keyword>
<evidence type="ECO:0000256" key="3">
    <source>
        <dbReference type="ARBA" id="ARBA00022763"/>
    </source>
</evidence>
<evidence type="ECO:0000259" key="10">
    <source>
        <dbReference type="Pfam" id="PF08743"/>
    </source>
</evidence>
<comment type="similarity">
    <text evidence="2 7">Belongs to the NSE4 family.</text>
</comment>
<feature type="domain" description="Non-structural maintenance of chromosome element 4 C-terminal" evidence="10">
    <location>
        <begin position="222"/>
        <end position="261"/>
    </location>
</feature>
<gene>
    <name evidence="11" type="ORF">T10_7594</name>
</gene>
<evidence type="ECO:0000256" key="8">
    <source>
        <dbReference type="SAM" id="Coils"/>
    </source>
</evidence>
<keyword evidence="6 7" id="KW-0539">Nucleus</keyword>
<keyword evidence="12" id="KW-1185">Reference proteome</keyword>
<dbReference type="OrthoDB" id="361242at2759"/>
<feature type="compositionally biased region" description="Polar residues" evidence="9">
    <location>
        <begin position="10"/>
        <end position="19"/>
    </location>
</feature>
<comment type="caution">
    <text evidence="11">The sequence shown here is derived from an EMBL/GenBank/DDBJ whole genome shotgun (WGS) entry which is preliminary data.</text>
</comment>
<dbReference type="GO" id="GO:0030915">
    <property type="term" value="C:Smc5-Smc6 complex"/>
    <property type="evidence" value="ECO:0007669"/>
    <property type="project" value="UniProtKB-UniRule"/>
</dbReference>
<evidence type="ECO:0000256" key="1">
    <source>
        <dbReference type="ARBA" id="ARBA00004123"/>
    </source>
</evidence>
<proteinExistence type="inferred from homology"/>
<dbReference type="GO" id="GO:0006281">
    <property type="term" value="P:DNA repair"/>
    <property type="evidence" value="ECO:0007669"/>
    <property type="project" value="UniProtKB-UniRule"/>
</dbReference>
<dbReference type="PANTHER" id="PTHR16140">
    <property type="entry name" value="NON-STRUCTURAL MAINTENANCE OF CHROMOSOMES ELEMENT 4"/>
    <property type="match status" value="1"/>
</dbReference>
<evidence type="ECO:0000313" key="11">
    <source>
        <dbReference type="EMBL" id="KRZ71433.1"/>
    </source>
</evidence>
<dbReference type="GO" id="GO:0006310">
    <property type="term" value="P:DNA recombination"/>
    <property type="evidence" value="ECO:0007669"/>
    <property type="project" value="UniProtKB-UniRule"/>
</dbReference>
<dbReference type="AlphaFoldDB" id="A0A0V1MI38"/>
<reference evidence="11 12" key="1">
    <citation type="submission" date="2015-01" db="EMBL/GenBank/DDBJ databases">
        <title>Evolution of Trichinella species and genotypes.</title>
        <authorList>
            <person name="Korhonen P.K."/>
            <person name="Edoardo P."/>
            <person name="Giuseppe L.R."/>
            <person name="Gasser R.B."/>
        </authorList>
    </citation>
    <scope>NUCLEOTIDE SEQUENCE [LARGE SCALE GENOMIC DNA]</scope>
    <source>
        <strain evidence="11">ISS1980</strain>
    </source>
</reference>
<evidence type="ECO:0000256" key="5">
    <source>
        <dbReference type="ARBA" id="ARBA00023204"/>
    </source>
</evidence>
<evidence type="ECO:0000256" key="2">
    <source>
        <dbReference type="ARBA" id="ARBA00008997"/>
    </source>
</evidence>
<feature type="region of interest" description="Disordered" evidence="9">
    <location>
        <begin position="1"/>
        <end position="20"/>
    </location>
</feature>
<name>A0A0V1MI38_9BILA</name>
<evidence type="ECO:0000256" key="6">
    <source>
        <dbReference type="ARBA" id="ARBA00023242"/>
    </source>
</evidence>
<evidence type="ECO:0000313" key="12">
    <source>
        <dbReference type="Proteomes" id="UP000054843"/>
    </source>
</evidence>
<keyword evidence="8" id="KW-0175">Coiled coil</keyword>
<dbReference type="InterPro" id="IPR014854">
    <property type="entry name" value="Nse4_C"/>
</dbReference>
<accession>A0A0V1MI38</accession>
<keyword evidence="3 7" id="KW-0227">DNA damage</keyword>
<protein>
    <recommendedName>
        <fullName evidence="7">Non-structural maintenance of chromosomes element 4</fullName>
    </recommendedName>
</protein>
<dbReference type="EMBL" id="JYDO01000096">
    <property type="protein sequence ID" value="KRZ71433.1"/>
    <property type="molecule type" value="Genomic_DNA"/>
</dbReference>
<dbReference type="InterPro" id="IPR027786">
    <property type="entry name" value="Nse4/EID"/>
</dbReference>
<keyword evidence="5 7" id="KW-0234">DNA repair</keyword>
<evidence type="ECO:0000256" key="7">
    <source>
        <dbReference type="RuleBase" id="RU365071"/>
    </source>
</evidence>
<sequence>MSKNKKTSTDNHGTASSSTRTEELKNLRLIYLELLNEAEEMKDNLEIVSYDRMQSALQSSKELYERATQNGGVLEQLFDVELISLFSKLLLERSCRVASDFMNLSNFAQKQIEYNTSICPGNETVRKQWQKLGRHRFSQLFIPLNHTIRSPENKNQETLAKSQSRKRVVQSVCPDESSTTIDSVHVLKQVQSKDGSDASILCDFVYREFRRACKKRNVDRLDVSEFVCDPNSFDKTVRNMFYLSFLINDDILVLRMTDEIHADLMLHSTAEDVANVDAKYCTQVLMMIQLCLAGSVLTTNCALSIINAPWTKNICLFAHHRPQYNECTTLVITSYANLRADVILEKRAKLISALPVKSCRCMENYQGCSENVSWAIMVNGHANQIAHVPELFLNDTQVKIDELMPNNQQL</sequence>
<feature type="coiled-coil region" evidence="8">
    <location>
        <begin position="24"/>
        <end position="70"/>
    </location>
</feature>
<dbReference type="Pfam" id="PF08743">
    <property type="entry name" value="Nse4_C"/>
    <property type="match status" value="1"/>
</dbReference>
<dbReference type="Proteomes" id="UP000054843">
    <property type="component" value="Unassembled WGS sequence"/>
</dbReference>
<evidence type="ECO:0000256" key="9">
    <source>
        <dbReference type="SAM" id="MobiDB-lite"/>
    </source>
</evidence>
<comment type="function">
    <text evidence="7">Component of the SMC5-SMC6 complex, that promotes sister chromatid alignment after DNA damage and facilitates double-stranded DNA breaks (DSBs) repair via homologous recombination between sister chromatids.</text>
</comment>
<evidence type="ECO:0000256" key="4">
    <source>
        <dbReference type="ARBA" id="ARBA00023172"/>
    </source>
</evidence>
<dbReference type="PANTHER" id="PTHR16140:SF0">
    <property type="entry name" value="NON-STRUCTURAL MAINTENANCE OF CHROMOSOMES ELEMENT 4"/>
    <property type="match status" value="1"/>
</dbReference>